<keyword evidence="14" id="KW-1185">Reference proteome</keyword>
<dbReference type="EC" id="3.2.2.27" evidence="3"/>
<evidence type="ECO:0000313" key="13">
    <source>
        <dbReference type="EMBL" id="TDY55365.1"/>
    </source>
</evidence>
<evidence type="ECO:0000256" key="7">
    <source>
        <dbReference type="ARBA" id="ARBA00022763"/>
    </source>
</evidence>
<sequence length="208" mass="23133">MTFFQSSADRDEAWAELRKKVEGCTRCGLCSSRKNTVFGQGSRKTPLVFIGEGPGAEEDEQGVAFVGKAGRLLTQILASVGIRREQVFISNVVKCRPPDNRVPAPDEMMACSPFLEAQLALLRPRIVVCLGNTPTKWLLRTSEGITALRGRWFPWRGALLLPMFHPSFLLRNESRKKGSPKELTWRDINAVREKLGELGAPLPEEGDP</sequence>
<name>A0A4R8M183_9BACT</name>
<evidence type="ECO:0000256" key="2">
    <source>
        <dbReference type="ARBA" id="ARBA00006521"/>
    </source>
</evidence>
<dbReference type="GO" id="GO:0051539">
    <property type="term" value="F:4 iron, 4 sulfur cluster binding"/>
    <property type="evidence" value="ECO:0007669"/>
    <property type="project" value="UniProtKB-KW"/>
</dbReference>
<evidence type="ECO:0000256" key="11">
    <source>
        <dbReference type="ARBA" id="ARBA00023204"/>
    </source>
</evidence>
<comment type="catalytic activity">
    <reaction evidence="1">
        <text>Hydrolyzes single-stranded DNA or mismatched double-stranded DNA and polynucleotides, releasing free uracil.</text>
        <dbReference type="EC" id="3.2.2.27"/>
    </reaction>
</comment>
<comment type="similarity">
    <text evidence="2">Belongs to the uracil-DNA glycosylase (UDG) superfamily. Type 4 (UDGa) family.</text>
</comment>
<reference evidence="13 14" key="1">
    <citation type="submission" date="2019-03" db="EMBL/GenBank/DDBJ databases">
        <title>Genomic Encyclopedia of Type Strains, Phase IV (KMG-IV): sequencing the most valuable type-strain genomes for metagenomic binning, comparative biology and taxonomic classification.</title>
        <authorList>
            <person name="Goeker M."/>
        </authorList>
    </citation>
    <scope>NUCLEOTIDE SEQUENCE [LARGE SCALE GENOMIC DNA]</scope>
    <source>
        <strain evidence="13 14">DSM 25964</strain>
    </source>
</reference>
<dbReference type="SMART" id="SM00986">
    <property type="entry name" value="UDG"/>
    <property type="match status" value="1"/>
</dbReference>
<keyword evidence="6" id="KW-0479">Metal-binding</keyword>
<dbReference type="AlphaFoldDB" id="A0A4R8M183"/>
<dbReference type="InterPro" id="IPR036895">
    <property type="entry name" value="Uracil-DNA_glycosylase-like_sf"/>
</dbReference>
<dbReference type="RefSeq" id="WP_133958961.1">
    <property type="nucleotide sequence ID" value="NZ_SORI01000024.1"/>
</dbReference>
<dbReference type="InterPro" id="IPR051536">
    <property type="entry name" value="UDG_Type-4/5"/>
</dbReference>
<dbReference type="Gene3D" id="3.40.470.10">
    <property type="entry name" value="Uracil-DNA glycosylase-like domain"/>
    <property type="match status" value="1"/>
</dbReference>
<dbReference type="CDD" id="cd10030">
    <property type="entry name" value="UDG-F4_TTUDGA_SPO1dp_like"/>
    <property type="match status" value="1"/>
</dbReference>
<evidence type="ECO:0000256" key="6">
    <source>
        <dbReference type="ARBA" id="ARBA00022723"/>
    </source>
</evidence>
<dbReference type="OrthoDB" id="5290748at2"/>
<evidence type="ECO:0000256" key="1">
    <source>
        <dbReference type="ARBA" id="ARBA00001400"/>
    </source>
</evidence>
<protein>
    <recommendedName>
        <fullName evidence="4">Type-4 uracil-DNA glycosylase</fullName>
        <ecNumber evidence="3">3.2.2.27</ecNumber>
    </recommendedName>
</protein>
<dbReference type="PANTHER" id="PTHR33693:SF1">
    <property type="entry name" value="TYPE-4 URACIL-DNA GLYCOSYLASE"/>
    <property type="match status" value="1"/>
</dbReference>
<evidence type="ECO:0000256" key="5">
    <source>
        <dbReference type="ARBA" id="ARBA00022485"/>
    </source>
</evidence>
<dbReference type="NCBIfam" id="TIGR00758">
    <property type="entry name" value="UDG_fam4"/>
    <property type="match status" value="1"/>
</dbReference>
<keyword evidence="8" id="KW-0378">Hydrolase</keyword>
<dbReference type="Pfam" id="PF03167">
    <property type="entry name" value="UDG"/>
    <property type="match status" value="1"/>
</dbReference>
<keyword evidence="5" id="KW-0004">4Fe-4S</keyword>
<dbReference type="PANTHER" id="PTHR33693">
    <property type="entry name" value="TYPE-5 URACIL-DNA GLYCOSYLASE"/>
    <property type="match status" value="1"/>
</dbReference>
<gene>
    <name evidence="13" type="ORF">C8D99_1246</name>
</gene>
<keyword evidence="7" id="KW-0227">DNA damage</keyword>
<evidence type="ECO:0000256" key="3">
    <source>
        <dbReference type="ARBA" id="ARBA00012030"/>
    </source>
</evidence>
<dbReference type="InterPro" id="IPR005122">
    <property type="entry name" value="Uracil-DNA_glycosylase-like"/>
</dbReference>
<organism evidence="13 14">
    <name type="scientific">Aminivibrio pyruvatiphilus</name>
    <dbReference type="NCBI Taxonomy" id="1005740"/>
    <lineage>
        <taxon>Bacteria</taxon>
        <taxon>Thermotogati</taxon>
        <taxon>Synergistota</taxon>
        <taxon>Synergistia</taxon>
        <taxon>Synergistales</taxon>
        <taxon>Aminobacteriaceae</taxon>
        <taxon>Aminivibrio</taxon>
    </lineage>
</organism>
<accession>A0A4R8M183</accession>
<dbReference type="GO" id="GO:0006281">
    <property type="term" value="P:DNA repair"/>
    <property type="evidence" value="ECO:0007669"/>
    <property type="project" value="UniProtKB-KW"/>
</dbReference>
<proteinExistence type="inferred from homology"/>
<evidence type="ECO:0000256" key="4">
    <source>
        <dbReference type="ARBA" id="ARBA00019403"/>
    </source>
</evidence>
<dbReference type="EMBL" id="SORI01000024">
    <property type="protein sequence ID" value="TDY55365.1"/>
    <property type="molecule type" value="Genomic_DNA"/>
</dbReference>
<keyword evidence="11" id="KW-0234">DNA repair</keyword>
<dbReference type="Proteomes" id="UP000295066">
    <property type="component" value="Unassembled WGS sequence"/>
</dbReference>
<evidence type="ECO:0000256" key="10">
    <source>
        <dbReference type="ARBA" id="ARBA00023014"/>
    </source>
</evidence>
<evidence type="ECO:0000256" key="8">
    <source>
        <dbReference type="ARBA" id="ARBA00022801"/>
    </source>
</evidence>
<dbReference type="SUPFAM" id="SSF52141">
    <property type="entry name" value="Uracil-DNA glycosylase-like"/>
    <property type="match status" value="1"/>
</dbReference>
<evidence type="ECO:0000256" key="9">
    <source>
        <dbReference type="ARBA" id="ARBA00023004"/>
    </source>
</evidence>
<dbReference type="GO" id="GO:0046872">
    <property type="term" value="F:metal ion binding"/>
    <property type="evidence" value="ECO:0007669"/>
    <property type="project" value="UniProtKB-KW"/>
</dbReference>
<dbReference type="SMART" id="SM00987">
    <property type="entry name" value="UreE_C"/>
    <property type="match status" value="1"/>
</dbReference>
<feature type="domain" description="Uracil-DNA glycosylase-like" evidence="12">
    <location>
        <begin position="38"/>
        <end position="189"/>
    </location>
</feature>
<keyword evidence="10" id="KW-0411">Iron-sulfur</keyword>
<keyword evidence="9" id="KW-0408">Iron</keyword>
<evidence type="ECO:0000313" key="14">
    <source>
        <dbReference type="Proteomes" id="UP000295066"/>
    </source>
</evidence>
<dbReference type="GO" id="GO:0004844">
    <property type="term" value="F:uracil DNA N-glycosylase activity"/>
    <property type="evidence" value="ECO:0007669"/>
    <property type="project" value="UniProtKB-EC"/>
</dbReference>
<dbReference type="InterPro" id="IPR005273">
    <property type="entry name" value="Ura-DNA_glyco_family4"/>
</dbReference>
<comment type="caution">
    <text evidence="13">The sequence shown here is derived from an EMBL/GenBank/DDBJ whole genome shotgun (WGS) entry which is preliminary data.</text>
</comment>
<evidence type="ECO:0000259" key="12">
    <source>
        <dbReference type="SMART" id="SM00986"/>
    </source>
</evidence>